<evidence type="ECO:0000313" key="1">
    <source>
        <dbReference type="EMBL" id="AKJ19585.1"/>
    </source>
</evidence>
<name>A0A0G3B5Q5_SALTM</name>
<organism evidence="1">
    <name type="scientific">Salmonella typhimurium</name>
    <dbReference type="NCBI Taxonomy" id="90371"/>
    <lineage>
        <taxon>Bacteria</taxon>
        <taxon>Pseudomonadati</taxon>
        <taxon>Pseudomonadota</taxon>
        <taxon>Gammaproteobacteria</taxon>
        <taxon>Enterobacterales</taxon>
        <taxon>Enterobacteriaceae</taxon>
        <taxon>Salmonella</taxon>
    </lineage>
</organism>
<protein>
    <submittedName>
        <fullName evidence="1">Uncharacterized protein</fullName>
    </submittedName>
</protein>
<reference evidence="1" key="1">
    <citation type="submission" date="2015-03" db="EMBL/GenBank/DDBJ databases">
        <title>Complete genome sequences of four Salmonella Typhimurium IncHI1 plasmids and their characteristics.</title>
        <authorList>
            <person name="Kubasova T."/>
            <person name="Matiasovicova J."/>
            <person name="Cejkova D."/>
            <person name="Sekelova Z."/>
            <person name="Polansky O."/>
            <person name="Medvecky M."/>
            <person name="Rychlik I."/>
            <person name="Juricova H."/>
        </authorList>
    </citation>
    <scope>NUCLEOTIDE SEQUENCE</scope>
    <source>
        <strain evidence="1">8025</strain>
        <plasmid evidence="1">p8025</plasmid>
    </source>
</reference>
<sequence>MSREVPAGRFFCMDEFHNHHMNDDVIRERLRSIDGIPGVSYQVYGDNVFVFEKLVQLVKQNGHNLATALDLVPQATMTASEAIEEWSVFPAPYSREINNTDHSQAIYHPYFNAYLPRKYPDRDACNADATRLLLGNPVEGEGDFVYRGQSMILRQPFTLDRLPPRPEWDVPVYENPGAYTHLWNTDFVSGFAPVSESLFNEVKSAEWEWNHAIAATCAYMGNPECFASLWPRAGEFGLEQLELKSSDVDELDPEYHQQFQAIYPELSMLSSAAIQRAYDEYCESMWEYPERCDGFLYHLIGSTVSSNVSRDNPEKTGRLIAHAWLTGASVEDAYRFGSEAQQFDTALSGLAYQVSVAMKFVAGDSAAAGNEGHPISTLSDTFRQMRKVSSTLLTATQNGRK</sequence>
<keyword evidence="1" id="KW-0614">Plasmid</keyword>
<dbReference type="EMBL" id="KP899803">
    <property type="protein sequence ID" value="AKJ19585.1"/>
    <property type="molecule type" value="Genomic_DNA"/>
</dbReference>
<geneLocation type="plasmid" evidence="1">
    <name>p8025</name>
</geneLocation>
<dbReference type="RefSeq" id="WP_193216066.1">
    <property type="nucleotide sequence ID" value="NZ_KP899803.1"/>
</dbReference>
<proteinExistence type="predicted"/>
<accession>A0A0G3B5Q5</accession>
<dbReference type="AlphaFoldDB" id="A0A0G3B5Q5"/>